<name>A0A370TPA6_9HELO</name>
<organism evidence="2 3">
    <name type="scientific">Venustampulla echinocandica</name>
    <dbReference type="NCBI Taxonomy" id="2656787"/>
    <lineage>
        <taxon>Eukaryota</taxon>
        <taxon>Fungi</taxon>
        <taxon>Dikarya</taxon>
        <taxon>Ascomycota</taxon>
        <taxon>Pezizomycotina</taxon>
        <taxon>Leotiomycetes</taxon>
        <taxon>Helotiales</taxon>
        <taxon>Pleuroascaceae</taxon>
        <taxon>Venustampulla</taxon>
    </lineage>
</organism>
<evidence type="ECO:0000256" key="1">
    <source>
        <dbReference type="SAM" id="MobiDB-lite"/>
    </source>
</evidence>
<sequence>MNGSWIRGDILRPRDARVPRILGVLLRSSGLASLNPDLDAAVARLSSSQLTAPAQAQMAFHRRPLKIEASQKRRSDGWGTAPEQNPTRRHRDTSGPVVVAVAVALRASV</sequence>
<dbReference type="RefSeq" id="XP_031870013.1">
    <property type="nucleotide sequence ID" value="XM_032013413.1"/>
</dbReference>
<keyword evidence="3" id="KW-1185">Reference proteome</keyword>
<dbReference type="AlphaFoldDB" id="A0A370TPA6"/>
<gene>
    <name evidence="2" type="ORF">BP5553_04790</name>
</gene>
<evidence type="ECO:0000313" key="2">
    <source>
        <dbReference type="EMBL" id="RDL37357.1"/>
    </source>
</evidence>
<evidence type="ECO:0000313" key="3">
    <source>
        <dbReference type="Proteomes" id="UP000254866"/>
    </source>
</evidence>
<feature type="region of interest" description="Disordered" evidence="1">
    <location>
        <begin position="66"/>
        <end position="95"/>
    </location>
</feature>
<feature type="compositionally biased region" description="Basic and acidic residues" evidence="1">
    <location>
        <begin position="66"/>
        <end position="76"/>
    </location>
</feature>
<comment type="caution">
    <text evidence="2">The sequence shown here is derived from an EMBL/GenBank/DDBJ whole genome shotgun (WGS) entry which is preliminary data.</text>
</comment>
<dbReference type="Proteomes" id="UP000254866">
    <property type="component" value="Unassembled WGS sequence"/>
</dbReference>
<protein>
    <submittedName>
        <fullName evidence="2">Uncharacterized protein</fullName>
    </submittedName>
</protein>
<accession>A0A370TPA6</accession>
<dbReference type="GeneID" id="43597639"/>
<dbReference type="EMBL" id="NPIC01000003">
    <property type="protein sequence ID" value="RDL37357.1"/>
    <property type="molecule type" value="Genomic_DNA"/>
</dbReference>
<reference evidence="2 3" key="1">
    <citation type="journal article" date="2018" name="IMA Fungus">
        <title>IMA Genome-F 9: Draft genome sequence of Annulohypoxylon stygium, Aspergillus mulundensis, Berkeleyomyces basicola (syn. Thielaviopsis basicola), Ceratocystis smalleyi, two Cercospora beticola strains, Coleophoma cylindrospora, Fusarium fracticaudum, Phialophora cf. hyalina, and Morchella septimelata.</title>
        <authorList>
            <person name="Wingfield B.D."/>
            <person name="Bills G.F."/>
            <person name="Dong Y."/>
            <person name="Huang W."/>
            <person name="Nel W.J."/>
            <person name="Swalarsk-Parry B.S."/>
            <person name="Vaghefi N."/>
            <person name="Wilken P.M."/>
            <person name="An Z."/>
            <person name="de Beer Z.W."/>
            <person name="De Vos L."/>
            <person name="Chen L."/>
            <person name="Duong T.A."/>
            <person name="Gao Y."/>
            <person name="Hammerbacher A."/>
            <person name="Kikkert J.R."/>
            <person name="Li Y."/>
            <person name="Li H."/>
            <person name="Li K."/>
            <person name="Li Q."/>
            <person name="Liu X."/>
            <person name="Ma X."/>
            <person name="Naidoo K."/>
            <person name="Pethybridge S.J."/>
            <person name="Sun J."/>
            <person name="Steenkamp E.T."/>
            <person name="van der Nest M.A."/>
            <person name="van Wyk S."/>
            <person name="Wingfield M.J."/>
            <person name="Xiong C."/>
            <person name="Yue Q."/>
            <person name="Zhang X."/>
        </authorList>
    </citation>
    <scope>NUCLEOTIDE SEQUENCE [LARGE SCALE GENOMIC DNA]</scope>
    <source>
        <strain evidence="2 3">BP 5553</strain>
    </source>
</reference>
<proteinExistence type="predicted"/>